<evidence type="ECO:0000256" key="2">
    <source>
        <dbReference type="ARBA" id="ARBA00039785"/>
    </source>
</evidence>
<dbReference type="EMBL" id="MU070543">
    <property type="protein sequence ID" value="KAF5827274.1"/>
    <property type="molecule type" value="Genomic_DNA"/>
</dbReference>
<dbReference type="Pfam" id="PF01266">
    <property type="entry name" value="DAO"/>
    <property type="match status" value="1"/>
</dbReference>
<sequence length="215" mass="21937">MMEMSYTKHYAQAAQQHGQPNQPQNSGAVAANSPSGAVSNASEGSKSSAELDAATGIEYNEASRGAQGSEEASKGMTADITFTATSSASGSLLLGSSREFVDAEGDVSAQASPVVVEAILERAQMFLPGLAGVSVDPNLVRVGLRPFAVGGYPMIGPVPGHPGLYVAAGHEGSGLALSPATAHLLASYVLEEPADMQAETLQEVLPATRLLLAEL</sequence>
<dbReference type="PANTHER" id="PTHR13847">
    <property type="entry name" value="SARCOSINE DEHYDROGENASE-RELATED"/>
    <property type="match status" value="1"/>
</dbReference>
<protein>
    <recommendedName>
        <fullName evidence="2">FAD-dependent oxidoreductase domain-containing protein 1</fullName>
    </recommendedName>
</protein>
<feature type="compositionally biased region" description="Polar residues" evidence="4">
    <location>
        <begin position="13"/>
        <end position="48"/>
    </location>
</feature>
<dbReference type="Proteomes" id="UP000815325">
    <property type="component" value="Unassembled WGS sequence"/>
</dbReference>
<reference evidence="6" key="1">
    <citation type="submission" date="2017-08" db="EMBL/GenBank/DDBJ databases">
        <authorList>
            <person name="Polle J.E."/>
            <person name="Barry K."/>
            <person name="Cushman J."/>
            <person name="Schmutz J."/>
            <person name="Tran D."/>
            <person name="Hathwaick L.T."/>
            <person name="Yim W.C."/>
            <person name="Jenkins J."/>
            <person name="Mckie-Krisberg Z.M."/>
            <person name="Prochnik S."/>
            <person name="Lindquist E."/>
            <person name="Dockter R.B."/>
            <person name="Adam C."/>
            <person name="Molina H."/>
            <person name="Bunkerborg J."/>
            <person name="Jin E."/>
            <person name="Buchheim M."/>
            <person name="Magnuson J."/>
        </authorList>
    </citation>
    <scope>NUCLEOTIDE SEQUENCE</scope>
    <source>
        <strain evidence="6">CCAP 19/18</strain>
    </source>
</reference>
<evidence type="ECO:0000313" key="7">
    <source>
        <dbReference type="Proteomes" id="UP000815325"/>
    </source>
</evidence>
<dbReference type="InterPro" id="IPR036188">
    <property type="entry name" value="FAD/NAD-bd_sf"/>
</dbReference>
<dbReference type="Gene3D" id="3.30.9.10">
    <property type="entry name" value="D-Amino Acid Oxidase, subunit A, domain 2"/>
    <property type="match status" value="1"/>
</dbReference>
<gene>
    <name evidence="6" type="ORF">DUNSADRAFT_1012</name>
</gene>
<accession>A0ABQ7FY40</accession>
<name>A0ABQ7FY40_DUNSA</name>
<keyword evidence="1" id="KW-0560">Oxidoreductase</keyword>
<evidence type="ECO:0000259" key="5">
    <source>
        <dbReference type="Pfam" id="PF01266"/>
    </source>
</evidence>
<proteinExistence type="predicted"/>
<evidence type="ECO:0000313" key="6">
    <source>
        <dbReference type="EMBL" id="KAF5827274.1"/>
    </source>
</evidence>
<comment type="caution">
    <text evidence="6">The sequence shown here is derived from an EMBL/GenBank/DDBJ whole genome shotgun (WGS) entry which is preliminary data.</text>
</comment>
<keyword evidence="7" id="KW-1185">Reference proteome</keyword>
<evidence type="ECO:0000256" key="3">
    <source>
        <dbReference type="ARBA" id="ARBA00046185"/>
    </source>
</evidence>
<organism evidence="6 7">
    <name type="scientific">Dunaliella salina</name>
    <name type="common">Green alga</name>
    <name type="synonym">Protococcus salinus</name>
    <dbReference type="NCBI Taxonomy" id="3046"/>
    <lineage>
        <taxon>Eukaryota</taxon>
        <taxon>Viridiplantae</taxon>
        <taxon>Chlorophyta</taxon>
        <taxon>core chlorophytes</taxon>
        <taxon>Chlorophyceae</taxon>
        <taxon>CS clade</taxon>
        <taxon>Chlamydomonadales</taxon>
        <taxon>Dunaliellaceae</taxon>
        <taxon>Dunaliella</taxon>
    </lineage>
</organism>
<comment type="function">
    <text evidence="3">Required for the assembly of the mitochondrial membrane respiratory chain NADH dehydrogenase (Complex I). Involved in mid-late stages of complex I assembly.</text>
</comment>
<dbReference type="InterPro" id="IPR006076">
    <property type="entry name" value="FAD-dep_OxRdtase"/>
</dbReference>
<feature type="region of interest" description="Disordered" evidence="4">
    <location>
        <begin position="1"/>
        <end position="50"/>
    </location>
</feature>
<feature type="domain" description="FAD dependent oxidoreductase" evidence="5">
    <location>
        <begin position="81"/>
        <end position="187"/>
    </location>
</feature>
<dbReference type="PANTHER" id="PTHR13847:SF287">
    <property type="entry name" value="FAD-DEPENDENT OXIDOREDUCTASE DOMAIN-CONTAINING PROTEIN 1"/>
    <property type="match status" value="1"/>
</dbReference>
<evidence type="ECO:0000256" key="1">
    <source>
        <dbReference type="ARBA" id="ARBA00023002"/>
    </source>
</evidence>
<evidence type="ECO:0000256" key="4">
    <source>
        <dbReference type="SAM" id="MobiDB-lite"/>
    </source>
</evidence>
<dbReference type="Gene3D" id="3.50.50.60">
    <property type="entry name" value="FAD/NAD(P)-binding domain"/>
    <property type="match status" value="1"/>
</dbReference>
<dbReference type="SUPFAM" id="SSF51905">
    <property type="entry name" value="FAD/NAD(P)-binding domain"/>
    <property type="match status" value="1"/>
</dbReference>